<comment type="caution">
    <text evidence="4">The sequence shown here is derived from an EMBL/GenBank/DDBJ whole genome shotgun (WGS) entry which is preliminary data.</text>
</comment>
<dbReference type="SUPFAM" id="SSF51445">
    <property type="entry name" value="(Trans)glycosidases"/>
    <property type="match status" value="1"/>
</dbReference>
<protein>
    <recommendedName>
        <fullName evidence="2">chitinase</fullName>
        <ecNumber evidence="2">3.2.1.14</ecNumber>
    </recommendedName>
</protein>
<evidence type="ECO:0000313" key="4">
    <source>
        <dbReference type="EMBL" id="PHH83290.1"/>
    </source>
</evidence>
<dbReference type="AlphaFoldDB" id="A0A2C5ZTX1"/>
<evidence type="ECO:0000256" key="1">
    <source>
        <dbReference type="ARBA" id="ARBA00008682"/>
    </source>
</evidence>
<reference evidence="4 5" key="1">
    <citation type="submission" date="2017-06" db="EMBL/GenBank/DDBJ databases">
        <title>Ant-infecting Ophiocordyceps genomes reveal a high diversity of potential behavioral manipulation genes and a possible major role for enterotoxins.</title>
        <authorList>
            <person name="De Bekker C."/>
            <person name="Evans H.C."/>
            <person name="Brachmann A."/>
            <person name="Hughes D.P."/>
        </authorList>
    </citation>
    <scope>NUCLEOTIDE SEQUENCE [LARGE SCALE GENOMIC DNA]</scope>
    <source>
        <strain evidence="4 5">1348a</strain>
    </source>
</reference>
<dbReference type="PROSITE" id="PS51910">
    <property type="entry name" value="GH18_2"/>
    <property type="match status" value="1"/>
</dbReference>
<dbReference type="GO" id="GO:0008061">
    <property type="term" value="F:chitin binding"/>
    <property type="evidence" value="ECO:0007669"/>
    <property type="project" value="InterPro"/>
</dbReference>
<dbReference type="Proteomes" id="UP000224854">
    <property type="component" value="Unassembled WGS sequence"/>
</dbReference>
<dbReference type="PANTHER" id="PTHR11177">
    <property type="entry name" value="CHITINASE"/>
    <property type="match status" value="1"/>
</dbReference>
<evidence type="ECO:0000259" key="3">
    <source>
        <dbReference type="PROSITE" id="PS51910"/>
    </source>
</evidence>
<dbReference type="EC" id="3.2.1.14" evidence="2"/>
<dbReference type="Gene3D" id="3.20.20.80">
    <property type="entry name" value="Glycosidases"/>
    <property type="match status" value="1"/>
</dbReference>
<dbReference type="PANTHER" id="PTHR11177:SF228">
    <property type="entry name" value="CHITINASE"/>
    <property type="match status" value="1"/>
</dbReference>
<name>A0A2C5ZTX1_9HYPO</name>
<dbReference type="GO" id="GO:0006032">
    <property type="term" value="P:chitin catabolic process"/>
    <property type="evidence" value="ECO:0007669"/>
    <property type="project" value="TreeGrafter"/>
</dbReference>
<organism evidence="4 5">
    <name type="scientific">Ophiocordyceps australis</name>
    <dbReference type="NCBI Taxonomy" id="1399860"/>
    <lineage>
        <taxon>Eukaryota</taxon>
        <taxon>Fungi</taxon>
        <taxon>Dikarya</taxon>
        <taxon>Ascomycota</taxon>
        <taxon>Pezizomycotina</taxon>
        <taxon>Sordariomycetes</taxon>
        <taxon>Hypocreomycetidae</taxon>
        <taxon>Hypocreales</taxon>
        <taxon>Ophiocordycipitaceae</taxon>
        <taxon>Ophiocordyceps</taxon>
    </lineage>
</organism>
<comment type="similarity">
    <text evidence="1">Belongs to the glycosyl hydrolase 18 family. Chitinase class V subfamily.</text>
</comment>
<evidence type="ECO:0000313" key="5">
    <source>
        <dbReference type="Proteomes" id="UP000224854"/>
    </source>
</evidence>
<dbReference type="SMART" id="SM00636">
    <property type="entry name" value="Glyco_18"/>
    <property type="match status" value="1"/>
</dbReference>
<sequence length="320" mass="34511">MLNYGCINRVYYAYADVMLDGSVFLSDEWADARASVDGRNGGLGSLLHLRHERRFLQVILSIGGPNASNIFPIVASSTRLRDEFGSSVAGLVNASGLDGIDIAWQYPSDAEQGRNFLALLAAVRIHLSNDKILTAVLPANEEFLRLIDLAMAAEYLNTINLAAYDFYGPLSRCTGHHAQLYAMSSEEPSGAAAVHYITTQGFPAKNILLGVPTYGRSFLEATGPGQGFRGSGGHGGAFEYKKLPRPGSREVVDRRRIAAQCVGTDCGFVTYDNPETVKAKANLCMTKGLGGLFYSNVLYDSSEGPRSLIRAGFCGLHTEP</sequence>
<evidence type="ECO:0000256" key="2">
    <source>
        <dbReference type="ARBA" id="ARBA00012729"/>
    </source>
</evidence>
<dbReference type="GO" id="GO:0005975">
    <property type="term" value="P:carbohydrate metabolic process"/>
    <property type="evidence" value="ECO:0007669"/>
    <property type="project" value="InterPro"/>
</dbReference>
<dbReference type="SUPFAM" id="SSF54556">
    <property type="entry name" value="Chitinase insertion domain"/>
    <property type="match status" value="1"/>
</dbReference>
<dbReference type="InterPro" id="IPR050314">
    <property type="entry name" value="Glycosyl_Hydrlase_18"/>
</dbReference>
<proteinExistence type="inferred from homology"/>
<accession>A0A2C5ZTX1</accession>
<dbReference type="EMBL" id="NJEU01000019">
    <property type="protein sequence ID" value="PHH83290.1"/>
    <property type="molecule type" value="Genomic_DNA"/>
</dbReference>
<keyword evidence="5" id="KW-1185">Reference proteome</keyword>
<dbReference type="InterPro" id="IPR029070">
    <property type="entry name" value="Chitinase_insertion_sf"/>
</dbReference>
<feature type="domain" description="GH18" evidence="3">
    <location>
        <begin position="1"/>
        <end position="320"/>
    </location>
</feature>
<dbReference type="InterPro" id="IPR001223">
    <property type="entry name" value="Glyco_hydro18_cat"/>
</dbReference>
<dbReference type="OrthoDB" id="76388at2759"/>
<dbReference type="GO" id="GO:0008843">
    <property type="term" value="F:endochitinase activity"/>
    <property type="evidence" value="ECO:0007669"/>
    <property type="project" value="UniProtKB-EC"/>
</dbReference>
<dbReference type="InterPro" id="IPR017853">
    <property type="entry name" value="GH"/>
</dbReference>
<dbReference type="GO" id="GO:0005576">
    <property type="term" value="C:extracellular region"/>
    <property type="evidence" value="ECO:0007669"/>
    <property type="project" value="TreeGrafter"/>
</dbReference>
<dbReference type="Gene3D" id="3.10.50.10">
    <property type="match status" value="1"/>
</dbReference>
<dbReference type="Pfam" id="PF00704">
    <property type="entry name" value="Glyco_hydro_18"/>
    <property type="match status" value="1"/>
</dbReference>
<dbReference type="InterPro" id="IPR011583">
    <property type="entry name" value="Chitinase_II/V-like_cat"/>
</dbReference>
<gene>
    <name evidence="4" type="ORF">CDD82_2470</name>
</gene>